<gene>
    <name evidence="1" type="ORF">GCM10014713_65740</name>
</gene>
<protein>
    <submittedName>
        <fullName evidence="1">Uncharacterized protein</fullName>
    </submittedName>
</protein>
<accession>A0A918HHZ0</accession>
<dbReference type="AlphaFoldDB" id="A0A918HHZ0"/>
<dbReference type="EMBL" id="BMQQ01000044">
    <property type="protein sequence ID" value="GGT63321.1"/>
    <property type="molecule type" value="Genomic_DNA"/>
</dbReference>
<evidence type="ECO:0000313" key="1">
    <source>
        <dbReference type="EMBL" id="GGT63321.1"/>
    </source>
</evidence>
<reference evidence="1" key="2">
    <citation type="submission" date="2020-09" db="EMBL/GenBank/DDBJ databases">
        <authorList>
            <person name="Sun Q."/>
            <person name="Ohkuma M."/>
        </authorList>
    </citation>
    <scope>NUCLEOTIDE SEQUENCE</scope>
    <source>
        <strain evidence="1">JCM 3172</strain>
    </source>
</reference>
<dbReference type="Proteomes" id="UP000619486">
    <property type="component" value="Unassembled WGS sequence"/>
</dbReference>
<organism evidence="1 2">
    <name type="scientific">Streptomyces purpureus</name>
    <dbReference type="NCBI Taxonomy" id="1951"/>
    <lineage>
        <taxon>Bacteria</taxon>
        <taxon>Bacillati</taxon>
        <taxon>Actinomycetota</taxon>
        <taxon>Actinomycetes</taxon>
        <taxon>Kitasatosporales</taxon>
        <taxon>Streptomycetaceae</taxon>
        <taxon>Streptomyces</taxon>
    </lineage>
</organism>
<comment type="caution">
    <text evidence="1">The sequence shown here is derived from an EMBL/GenBank/DDBJ whole genome shotgun (WGS) entry which is preliminary data.</text>
</comment>
<proteinExistence type="predicted"/>
<name>A0A918HHZ0_9ACTN</name>
<evidence type="ECO:0000313" key="2">
    <source>
        <dbReference type="Proteomes" id="UP000619486"/>
    </source>
</evidence>
<reference evidence="1" key="1">
    <citation type="journal article" date="2014" name="Int. J. Syst. Evol. Microbiol.">
        <title>Complete genome sequence of Corynebacterium casei LMG S-19264T (=DSM 44701T), isolated from a smear-ripened cheese.</title>
        <authorList>
            <consortium name="US DOE Joint Genome Institute (JGI-PGF)"/>
            <person name="Walter F."/>
            <person name="Albersmeier A."/>
            <person name="Kalinowski J."/>
            <person name="Ruckert C."/>
        </authorList>
    </citation>
    <scope>NUCLEOTIDE SEQUENCE</scope>
    <source>
        <strain evidence="1">JCM 3172</strain>
    </source>
</reference>
<keyword evidence="2" id="KW-1185">Reference proteome</keyword>
<sequence length="59" mass="5670">MSVAVSVTLALVMYAPSEFTDPVTSAAVTGGVLSAVGGATTVKATAFSGAVLPALSVAR</sequence>